<dbReference type="Pfam" id="PF00582">
    <property type="entry name" value="Usp"/>
    <property type="match status" value="1"/>
</dbReference>
<dbReference type="RefSeq" id="WP_188910874.1">
    <property type="nucleotide sequence ID" value="NZ_BMMF01000003.1"/>
</dbReference>
<dbReference type="EMBL" id="BMMF01000003">
    <property type="protein sequence ID" value="GGK27997.1"/>
    <property type="molecule type" value="Genomic_DNA"/>
</dbReference>
<name>A0A917Q6C2_9HYPH</name>
<dbReference type="InterPro" id="IPR006016">
    <property type="entry name" value="UspA"/>
</dbReference>
<sequence>MKTVLVPTAPHDMMDATLQTAIALARRFDSYVEGFALRPPLAEIVSVDMVMGLTWAADERGDAEAEAQARDAFQRFMDAAGLLRDAGPADGPRWRWHADAPAGDEFVGAYSRVFDITVVGRPTQSATGPRMATLESVLFEGGRPALIAPPRARDTIGETIVIAWNGSTETAHVIGMGMELLARAKRVHVLTVESGMVPGPSGEALARSLQRHGLPVEHVHLGPEKRNAGEAILEYSESVGCDLLFKGAYTQSRIRQMIFGGATSHILANATIPVFMAH</sequence>
<evidence type="ECO:0000313" key="3">
    <source>
        <dbReference type="Proteomes" id="UP000600449"/>
    </source>
</evidence>
<dbReference type="Gene3D" id="3.40.50.12370">
    <property type="match status" value="1"/>
</dbReference>
<keyword evidence="3" id="KW-1185">Reference proteome</keyword>
<protein>
    <submittedName>
        <fullName evidence="2">Universal stress protein UspA</fullName>
    </submittedName>
</protein>
<dbReference type="CDD" id="cd00293">
    <property type="entry name" value="USP-like"/>
    <property type="match status" value="1"/>
</dbReference>
<evidence type="ECO:0000313" key="2">
    <source>
        <dbReference type="EMBL" id="GGK27997.1"/>
    </source>
</evidence>
<proteinExistence type="predicted"/>
<reference evidence="2 3" key="1">
    <citation type="journal article" date="2014" name="Int. J. Syst. Evol. Microbiol.">
        <title>Complete genome sequence of Corynebacterium casei LMG S-19264T (=DSM 44701T), isolated from a smear-ripened cheese.</title>
        <authorList>
            <consortium name="US DOE Joint Genome Institute (JGI-PGF)"/>
            <person name="Walter F."/>
            <person name="Albersmeier A."/>
            <person name="Kalinowski J."/>
            <person name="Ruckert C."/>
        </authorList>
    </citation>
    <scope>NUCLEOTIDE SEQUENCE [LARGE SCALE GENOMIC DNA]</scope>
    <source>
        <strain evidence="2 3">CGMCC 1.9161</strain>
    </source>
</reference>
<feature type="domain" description="UspA" evidence="1">
    <location>
        <begin position="159"/>
        <end position="277"/>
    </location>
</feature>
<gene>
    <name evidence="2" type="ORF">GCM10011322_13170</name>
</gene>
<evidence type="ECO:0000259" key="1">
    <source>
        <dbReference type="Pfam" id="PF00582"/>
    </source>
</evidence>
<accession>A0A917Q6C2</accession>
<comment type="caution">
    <text evidence="2">The sequence shown here is derived from an EMBL/GenBank/DDBJ whole genome shotgun (WGS) entry which is preliminary data.</text>
</comment>
<dbReference type="AlphaFoldDB" id="A0A917Q6C2"/>
<organism evidence="2 3">
    <name type="scientific">Salinarimonas ramus</name>
    <dbReference type="NCBI Taxonomy" id="690164"/>
    <lineage>
        <taxon>Bacteria</taxon>
        <taxon>Pseudomonadati</taxon>
        <taxon>Pseudomonadota</taxon>
        <taxon>Alphaproteobacteria</taxon>
        <taxon>Hyphomicrobiales</taxon>
        <taxon>Salinarimonadaceae</taxon>
        <taxon>Salinarimonas</taxon>
    </lineage>
</organism>
<dbReference type="Proteomes" id="UP000600449">
    <property type="component" value="Unassembled WGS sequence"/>
</dbReference>
<dbReference type="SUPFAM" id="SSF52402">
    <property type="entry name" value="Adenine nucleotide alpha hydrolases-like"/>
    <property type="match status" value="2"/>
</dbReference>